<dbReference type="GO" id="GO:0006633">
    <property type="term" value="P:fatty acid biosynthetic process"/>
    <property type="evidence" value="ECO:0007669"/>
    <property type="project" value="UniProtKB-KW"/>
</dbReference>
<organism evidence="11 12">
    <name type="scientific">Romanomermis culicivorax</name>
    <name type="common">Nematode worm</name>
    <dbReference type="NCBI Taxonomy" id="13658"/>
    <lineage>
        <taxon>Eukaryota</taxon>
        <taxon>Metazoa</taxon>
        <taxon>Ecdysozoa</taxon>
        <taxon>Nematoda</taxon>
        <taxon>Enoplea</taxon>
        <taxon>Dorylaimia</taxon>
        <taxon>Mermithida</taxon>
        <taxon>Mermithoidea</taxon>
        <taxon>Mermithidae</taxon>
        <taxon>Romanomermis</taxon>
    </lineage>
</organism>
<evidence type="ECO:0000313" key="11">
    <source>
        <dbReference type="Proteomes" id="UP000887565"/>
    </source>
</evidence>
<dbReference type="WBParaSite" id="nRc.2.0.1.t27889-RA">
    <property type="protein sequence ID" value="nRc.2.0.1.t27889-RA"/>
    <property type="gene ID" value="nRc.2.0.1.g27889"/>
</dbReference>
<feature type="domain" description="PKS/mFAS DH" evidence="10">
    <location>
        <begin position="1"/>
        <end position="180"/>
    </location>
</feature>
<name>A0A915JNR6_ROMCU</name>
<evidence type="ECO:0000256" key="6">
    <source>
        <dbReference type="ARBA" id="ARBA00023098"/>
    </source>
</evidence>
<feature type="region of interest" description="C-terminal hotdog fold" evidence="9">
    <location>
        <begin position="103"/>
        <end position="180"/>
    </location>
</feature>
<evidence type="ECO:0000256" key="1">
    <source>
        <dbReference type="ARBA" id="ARBA00022450"/>
    </source>
</evidence>
<dbReference type="InterPro" id="IPR050091">
    <property type="entry name" value="PKS_NRPS_Biosynth_Enz"/>
</dbReference>
<evidence type="ECO:0000256" key="7">
    <source>
        <dbReference type="ARBA" id="ARBA00023160"/>
    </source>
</evidence>
<dbReference type="Proteomes" id="UP000887565">
    <property type="component" value="Unplaced"/>
</dbReference>
<dbReference type="PANTHER" id="PTHR43775:SF7">
    <property type="entry name" value="FATTY ACID SYNTHASE"/>
    <property type="match status" value="1"/>
</dbReference>
<evidence type="ECO:0000256" key="5">
    <source>
        <dbReference type="ARBA" id="ARBA00023002"/>
    </source>
</evidence>
<dbReference type="GO" id="GO:0004312">
    <property type="term" value="F:fatty acid synthase activity"/>
    <property type="evidence" value="ECO:0007669"/>
    <property type="project" value="TreeGrafter"/>
</dbReference>
<evidence type="ECO:0000256" key="4">
    <source>
        <dbReference type="ARBA" id="ARBA00022857"/>
    </source>
</evidence>
<protein>
    <submittedName>
        <fullName evidence="12">Polyketide synthase dehydratase domain-containing protein</fullName>
    </submittedName>
</protein>
<dbReference type="InterPro" id="IPR042104">
    <property type="entry name" value="PKS_dehydratase_sf"/>
</dbReference>
<keyword evidence="3" id="KW-0276">Fatty acid metabolism</keyword>
<evidence type="ECO:0000256" key="2">
    <source>
        <dbReference type="ARBA" id="ARBA00022516"/>
    </source>
</evidence>
<keyword evidence="5" id="KW-0560">Oxidoreductase</keyword>
<evidence type="ECO:0000313" key="12">
    <source>
        <dbReference type="WBParaSite" id="nRc.2.0.1.t27889-RA"/>
    </source>
</evidence>
<dbReference type="AlphaFoldDB" id="A0A915JNR6"/>
<keyword evidence="7" id="KW-0275">Fatty acid biosynthesis</keyword>
<keyword evidence="2" id="KW-0444">Lipid biosynthesis</keyword>
<keyword evidence="4" id="KW-0521">NADP</keyword>
<keyword evidence="1" id="KW-0596">Phosphopantetheine</keyword>
<feature type="region of interest" description="N-terminal hotdog fold" evidence="9">
    <location>
        <begin position="1"/>
        <end position="92"/>
    </location>
</feature>
<evidence type="ECO:0000259" key="10">
    <source>
        <dbReference type="PROSITE" id="PS52019"/>
    </source>
</evidence>
<evidence type="ECO:0000256" key="9">
    <source>
        <dbReference type="PROSITE-ProRule" id="PRU01363"/>
    </source>
</evidence>
<dbReference type="GO" id="GO:0016491">
    <property type="term" value="F:oxidoreductase activity"/>
    <property type="evidence" value="ECO:0007669"/>
    <property type="project" value="UniProtKB-KW"/>
</dbReference>
<feature type="active site" description="Proton donor; for dehydratase activity" evidence="9">
    <location>
        <position position="152"/>
    </location>
</feature>
<dbReference type="Gene3D" id="3.10.129.110">
    <property type="entry name" value="Polyketide synthase dehydratase"/>
    <property type="match status" value="1"/>
</dbReference>
<dbReference type="InterPro" id="IPR049900">
    <property type="entry name" value="PKS_mFAS_DH"/>
</dbReference>
<dbReference type="PANTHER" id="PTHR43775">
    <property type="entry name" value="FATTY ACID SYNTHASE"/>
    <property type="match status" value="1"/>
</dbReference>
<evidence type="ECO:0000256" key="8">
    <source>
        <dbReference type="ARBA" id="ARBA00023268"/>
    </source>
</evidence>
<dbReference type="OMA" id="ICIENMS"/>
<dbReference type="PROSITE" id="PS52019">
    <property type="entry name" value="PKS_MFAS_DH"/>
    <property type="match status" value="1"/>
</dbReference>
<evidence type="ECO:0000256" key="3">
    <source>
        <dbReference type="ARBA" id="ARBA00022832"/>
    </source>
</evidence>
<sequence length="180" mass="20327">MVDHCIDGRVLYPFAGHVVLAWKTYCKVRNLEYLKTPICIENMSVYRATILGQQAVKLDVDFSAGNGTFEIMEGDQLAACGKISIPENLKIPSTTAAFPITDRFAMTGAEVYKELRLRGYDYGPHFRSIQKASEDCRRTEIAWSDNFVPYIDALLQAYLISEKGDSLHLPVRLRYLAIDP</sequence>
<keyword evidence="8" id="KW-0511">Multifunctional enzyme</keyword>
<keyword evidence="6" id="KW-0443">Lipid metabolism</keyword>
<feature type="active site" description="Proton acceptor; for dehydratase activity" evidence="9">
    <location>
        <position position="4"/>
    </location>
</feature>
<proteinExistence type="predicted"/>
<accession>A0A915JNR6</accession>
<reference evidence="12" key="1">
    <citation type="submission" date="2022-11" db="UniProtKB">
        <authorList>
            <consortium name="WormBaseParasite"/>
        </authorList>
    </citation>
    <scope>IDENTIFICATION</scope>
</reference>
<keyword evidence="11" id="KW-1185">Reference proteome</keyword>